<keyword evidence="5 7" id="KW-0472">Membrane</keyword>
<comment type="caution">
    <text evidence="10">The sequence shown here is derived from an EMBL/GenBank/DDBJ whole genome shotgun (WGS) entry which is preliminary data.</text>
</comment>
<dbReference type="InterPro" id="IPR037066">
    <property type="entry name" value="Plug_dom_sf"/>
</dbReference>
<evidence type="ECO:0000256" key="7">
    <source>
        <dbReference type="PROSITE-ProRule" id="PRU01360"/>
    </source>
</evidence>
<dbReference type="SUPFAM" id="SSF56935">
    <property type="entry name" value="Porins"/>
    <property type="match status" value="1"/>
</dbReference>
<dbReference type="InterPro" id="IPR023997">
    <property type="entry name" value="TonB-dep_OMP_SusC/RagA_CS"/>
</dbReference>
<dbReference type="Proteomes" id="UP000606600">
    <property type="component" value="Unassembled WGS sequence"/>
</dbReference>
<feature type="domain" description="Secretin/TonB short N-terminal" evidence="8">
    <location>
        <begin position="39"/>
        <end position="89"/>
    </location>
</feature>
<dbReference type="InterPro" id="IPR036942">
    <property type="entry name" value="Beta-barrel_TonB_sf"/>
</dbReference>
<proteinExistence type="inferred from homology"/>
<keyword evidence="4 7" id="KW-0812">Transmembrane</keyword>
<dbReference type="Gene3D" id="3.55.50.30">
    <property type="match status" value="1"/>
</dbReference>
<name>A0ABR7WUK6_9SPHI</name>
<comment type="similarity">
    <text evidence="7">Belongs to the TonB-dependent receptor family.</text>
</comment>
<evidence type="ECO:0000313" key="10">
    <source>
        <dbReference type="EMBL" id="MBD1365983.1"/>
    </source>
</evidence>
<feature type="domain" description="TonB-dependent receptor plug" evidence="9">
    <location>
        <begin position="195"/>
        <end position="300"/>
    </location>
</feature>
<dbReference type="Gene3D" id="2.40.170.20">
    <property type="entry name" value="TonB-dependent receptor, beta-barrel domain"/>
    <property type="match status" value="1"/>
</dbReference>
<dbReference type="InterPro" id="IPR011662">
    <property type="entry name" value="Secretin/TonB_short_N"/>
</dbReference>
<organism evidence="10 11">
    <name type="scientific">Mucilaginibacter pankratovii</name>
    <dbReference type="NCBI Taxonomy" id="2772110"/>
    <lineage>
        <taxon>Bacteria</taxon>
        <taxon>Pseudomonadati</taxon>
        <taxon>Bacteroidota</taxon>
        <taxon>Sphingobacteriia</taxon>
        <taxon>Sphingobacteriales</taxon>
        <taxon>Sphingobacteriaceae</taxon>
        <taxon>Mucilaginibacter</taxon>
    </lineage>
</organism>
<accession>A0ABR7WUK6</accession>
<dbReference type="Pfam" id="PF07715">
    <property type="entry name" value="Plug"/>
    <property type="match status" value="1"/>
</dbReference>
<evidence type="ECO:0000313" key="11">
    <source>
        <dbReference type="Proteomes" id="UP000606600"/>
    </source>
</evidence>
<gene>
    <name evidence="10" type="ORF">IDJ77_19375</name>
</gene>
<dbReference type="InterPro" id="IPR023996">
    <property type="entry name" value="TonB-dep_OMP_SusC/RagA"/>
</dbReference>
<dbReference type="NCBIfam" id="TIGR04057">
    <property type="entry name" value="SusC_RagA_signa"/>
    <property type="match status" value="1"/>
</dbReference>
<keyword evidence="11" id="KW-1185">Reference proteome</keyword>
<dbReference type="Pfam" id="PF13715">
    <property type="entry name" value="CarbopepD_reg_2"/>
    <property type="match status" value="1"/>
</dbReference>
<dbReference type="Pfam" id="PF07660">
    <property type="entry name" value="STN"/>
    <property type="match status" value="1"/>
</dbReference>
<keyword evidence="3 7" id="KW-1134">Transmembrane beta strand</keyword>
<evidence type="ECO:0000256" key="2">
    <source>
        <dbReference type="ARBA" id="ARBA00022448"/>
    </source>
</evidence>
<dbReference type="SUPFAM" id="SSF49464">
    <property type="entry name" value="Carboxypeptidase regulatory domain-like"/>
    <property type="match status" value="1"/>
</dbReference>
<dbReference type="InterPro" id="IPR039426">
    <property type="entry name" value="TonB-dep_rcpt-like"/>
</dbReference>
<evidence type="ECO:0000259" key="9">
    <source>
        <dbReference type="Pfam" id="PF07715"/>
    </source>
</evidence>
<evidence type="ECO:0000256" key="1">
    <source>
        <dbReference type="ARBA" id="ARBA00004571"/>
    </source>
</evidence>
<dbReference type="Gene3D" id="2.170.130.10">
    <property type="entry name" value="TonB-dependent receptor, plug domain"/>
    <property type="match status" value="1"/>
</dbReference>
<keyword evidence="10" id="KW-0675">Receptor</keyword>
<evidence type="ECO:0000259" key="8">
    <source>
        <dbReference type="Pfam" id="PF07660"/>
    </source>
</evidence>
<evidence type="ECO:0000256" key="4">
    <source>
        <dbReference type="ARBA" id="ARBA00022692"/>
    </source>
</evidence>
<dbReference type="Gene3D" id="2.60.40.1120">
    <property type="entry name" value="Carboxypeptidase-like, regulatory domain"/>
    <property type="match status" value="1"/>
</dbReference>
<dbReference type="InterPro" id="IPR012910">
    <property type="entry name" value="Plug_dom"/>
</dbReference>
<evidence type="ECO:0000256" key="5">
    <source>
        <dbReference type="ARBA" id="ARBA00023136"/>
    </source>
</evidence>
<evidence type="ECO:0000256" key="3">
    <source>
        <dbReference type="ARBA" id="ARBA00022452"/>
    </source>
</evidence>
<keyword evidence="2 7" id="KW-0813">Transport</keyword>
<evidence type="ECO:0000256" key="6">
    <source>
        <dbReference type="ARBA" id="ARBA00023237"/>
    </source>
</evidence>
<reference evidence="10 11" key="1">
    <citation type="submission" date="2020-09" db="EMBL/GenBank/DDBJ databases">
        <title>Novel species of Mucilaginibacter isolated from a glacier on the Tibetan Plateau.</title>
        <authorList>
            <person name="Liu Q."/>
            <person name="Xin Y.-H."/>
        </authorList>
    </citation>
    <scope>NUCLEOTIDE SEQUENCE [LARGE SCALE GENOMIC DNA]</scope>
    <source>
        <strain evidence="10 11">ZT4R22</strain>
    </source>
</reference>
<sequence length="1077" mass="116941">MITILLQLSLAADAQKVTFKKENASLEDVLKEIRKQTNYNFLYTDEMMKGTRPVDVQFKNASLEEALIYSFSGQPLTYSISQQTVVIRRLPKSAQEVVIPLPPLLITGKVTDTLGAALPGVNIKLKGSPAGTTTGNDGRYSITVPDGTAVLIFSYLGFTTQEIDVNGRSTINVQLKEKSSALNEIVVVGYGTQKKVNLTGAVSVIPGKDLATRPVGQTSAALAGIAPGVTVVQNSGRPGGDAAVIRIRGVGTTGNADALVLIDGIEGTMNNIDANIIESISILKDAASASIYGSRAANGVILITTKRGSGKKISINYNSYAGWQKPTNMPDVVSGLDHMLLMNEAYTNVGRTQLYPNDLIEQYRAQNGVSSDKYPNTDWQKQVLTGSGFQQSHFLTINGGSDNIRVFTSVGYFDQKGIIENSNYRRYTVRNNTDITFSKKLSMKFDLQFVNGITREPAIGTGNVFNYMDGIPANQLDRNSNGTWGIGWNGLNPVAAGIDGGTNQTTSPSGIINASINYRPVEWLTAEFTIAPKLGEAVGKNFNKSIQTYYPDGSIGYKSPALTSLTETNNRSIYNNMRATLTADKGFGLHTFRVLVGASQEDYHNDVISAFRDTYILPNYPVINAGSAVNQQTAGSSEEWALRSFFGRINYDYKQKFLLEVNGRYDGSSRFLSGKRYAFFPSASAGWRISQEKFMQPLKKVVDELKIRASWGRLGNQNIGTYPSTTSVDLGSGVLGKQVVGVAALNSLANSDISWETTEMSDIGIDAVLFSNLTITADYYIRKTKDILLGLDIPLIIGLNAPAQNAGVVSNKGWEVGVGYRGNVSDFKYGINVNLSDVINKVVDLRGKNQTGLSVYREGYAANSIYGLQAEGFFKDAQDVAGHAKQFGTVAPGDLKYKDQNNDGIINDNDKVVLGSTIPRYTFGVNFNGSYKGLDLSFLLQGVGKGNSYLYGPGIMPFSVGNLGGTILEPNKDRWTPATPNAKYPRLAFGESNNEQNSSFWMKDASYMRLKNIQLGYTFPASISGLAGIKKLRLYVNGSNLFTLDNFWDGFDVESPVGTVSVYPQVKVYSFGLSANF</sequence>
<dbReference type="PROSITE" id="PS52016">
    <property type="entry name" value="TONB_DEPENDENT_REC_3"/>
    <property type="match status" value="1"/>
</dbReference>
<dbReference type="RefSeq" id="WP_191190643.1">
    <property type="nucleotide sequence ID" value="NZ_JACWMY010000010.1"/>
</dbReference>
<protein>
    <submittedName>
        <fullName evidence="10">TonB-dependent receptor</fullName>
    </submittedName>
</protein>
<keyword evidence="6 7" id="KW-0998">Cell outer membrane</keyword>
<dbReference type="NCBIfam" id="TIGR04056">
    <property type="entry name" value="OMP_RagA_SusC"/>
    <property type="match status" value="1"/>
</dbReference>
<comment type="subcellular location">
    <subcellularLocation>
        <location evidence="1 7">Cell outer membrane</location>
        <topology evidence="1 7">Multi-pass membrane protein</topology>
    </subcellularLocation>
</comment>
<dbReference type="EMBL" id="JACWMY010000010">
    <property type="protein sequence ID" value="MBD1365983.1"/>
    <property type="molecule type" value="Genomic_DNA"/>
</dbReference>
<dbReference type="InterPro" id="IPR008969">
    <property type="entry name" value="CarboxyPept-like_regulatory"/>
</dbReference>